<organism evidence="2 3">
    <name type="scientific">Ridgeia piscesae</name>
    <name type="common">Tubeworm</name>
    <dbReference type="NCBI Taxonomy" id="27915"/>
    <lineage>
        <taxon>Eukaryota</taxon>
        <taxon>Metazoa</taxon>
        <taxon>Spiralia</taxon>
        <taxon>Lophotrochozoa</taxon>
        <taxon>Annelida</taxon>
        <taxon>Polychaeta</taxon>
        <taxon>Sedentaria</taxon>
        <taxon>Canalipalpata</taxon>
        <taxon>Sabellida</taxon>
        <taxon>Siboglinidae</taxon>
        <taxon>Ridgeia</taxon>
    </lineage>
</organism>
<sequence length="162" mass="18242">MYFFDLDRGISSTQLNNFRKLTSSSGLTSARVTVCTSAVVGAGLAIATVNCEREYHCPSLVTGPPSGHGTRFRRRTADRPVTHHLSRVRRAATSQQLPRSICLIVYVREYNVNRSSRALDVADRWRRYQAPPPAAPLSITTSGGPQRPQNRPRREQQYRPYK</sequence>
<proteinExistence type="predicted"/>
<gene>
    <name evidence="2" type="ORF">NP493_877g01025</name>
</gene>
<accession>A0AAD9KLH6</accession>
<dbReference type="Proteomes" id="UP001209878">
    <property type="component" value="Unassembled WGS sequence"/>
</dbReference>
<feature type="compositionally biased region" description="Basic and acidic residues" evidence="1">
    <location>
        <begin position="152"/>
        <end position="162"/>
    </location>
</feature>
<reference evidence="2" key="1">
    <citation type="journal article" date="2023" name="Mol. Biol. Evol.">
        <title>Third-Generation Sequencing Reveals the Adaptive Role of the Epigenome in Three Deep-Sea Polychaetes.</title>
        <authorList>
            <person name="Perez M."/>
            <person name="Aroh O."/>
            <person name="Sun Y."/>
            <person name="Lan Y."/>
            <person name="Juniper S.K."/>
            <person name="Young C.R."/>
            <person name="Angers B."/>
            <person name="Qian P.Y."/>
        </authorList>
    </citation>
    <scope>NUCLEOTIDE SEQUENCE</scope>
    <source>
        <strain evidence="2">R07B-5</strain>
    </source>
</reference>
<dbReference type="AlphaFoldDB" id="A0AAD9KLH6"/>
<evidence type="ECO:0000256" key="1">
    <source>
        <dbReference type="SAM" id="MobiDB-lite"/>
    </source>
</evidence>
<feature type="region of interest" description="Disordered" evidence="1">
    <location>
        <begin position="130"/>
        <end position="162"/>
    </location>
</feature>
<keyword evidence="3" id="KW-1185">Reference proteome</keyword>
<evidence type="ECO:0000313" key="2">
    <source>
        <dbReference type="EMBL" id="KAK2173405.1"/>
    </source>
</evidence>
<protein>
    <submittedName>
        <fullName evidence="2">Uncharacterized protein</fullName>
    </submittedName>
</protein>
<dbReference type="EMBL" id="JAODUO010000878">
    <property type="protein sequence ID" value="KAK2173405.1"/>
    <property type="molecule type" value="Genomic_DNA"/>
</dbReference>
<name>A0AAD9KLH6_RIDPI</name>
<comment type="caution">
    <text evidence="2">The sequence shown here is derived from an EMBL/GenBank/DDBJ whole genome shotgun (WGS) entry which is preliminary data.</text>
</comment>
<evidence type="ECO:0000313" key="3">
    <source>
        <dbReference type="Proteomes" id="UP001209878"/>
    </source>
</evidence>